<gene>
    <name evidence="1" type="ORF">SVUK_LOCUS16700</name>
</gene>
<organism evidence="1 2">
    <name type="scientific">Strongylus vulgaris</name>
    <name type="common">Blood worm</name>
    <dbReference type="NCBI Taxonomy" id="40348"/>
    <lineage>
        <taxon>Eukaryota</taxon>
        <taxon>Metazoa</taxon>
        <taxon>Ecdysozoa</taxon>
        <taxon>Nematoda</taxon>
        <taxon>Chromadorea</taxon>
        <taxon>Rhabditida</taxon>
        <taxon>Rhabditina</taxon>
        <taxon>Rhabditomorpha</taxon>
        <taxon>Strongyloidea</taxon>
        <taxon>Strongylidae</taxon>
        <taxon>Strongylus</taxon>
    </lineage>
</organism>
<sequence length="215" mass="24385">MLGDLETLEREIACGLEVIAKGLQERYEEFQQVLPMAAEDIVTKLQNLGNKVEEKVKQADSFIRESSGMDSSGEKSRLTISTQDRILRKKLSELSECRELLDKVQEIEGLLVASRSDTVDVVTEAKNLLECEAQLNEITKDDGWPVLTDRIRDILREEVGFMMSSLKYKLAYGFDEFVSYPATEVKGTVHMHIRNESAINNSQVGIFYNIILLFT</sequence>
<accession>A0A3P7LRG6</accession>
<dbReference type="AlphaFoldDB" id="A0A3P7LRG6"/>
<protein>
    <submittedName>
        <fullName evidence="1">Uncharacterized protein</fullName>
    </submittedName>
</protein>
<evidence type="ECO:0000313" key="1">
    <source>
        <dbReference type="EMBL" id="VDM81702.1"/>
    </source>
</evidence>
<dbReference type="Proteomes" id="UP000270094">
    <property type="component" value="Unassembled WGS sequence"/>
</dbReference>
<keyword evidence="2" id="KW-1185">Reference proteome</keyword>
<dbReference type="EMBL" id="UYYB01114155">
    <property type="protein sequence ID" value="VDM81702.1"/>
    <property type="molecule type" value="Genomic_DNA"/>
</dbReference>
<reference evidence="1 2" key="1">
    <citation type="submission" date="2018-11" db="EMBL/GenBank/DDBJ databases">
        <authorList>
            <consortium name="Pathogen Informatics"/>
        </authorList>
    </citation>
    <scope>NUCLEOTIDE SEQUENCE [LARGE SCALE GENOMIC DNA]</scope>
</reference>
<evidence type="ECO:0000313" key="2">
    <source>
        <dbReference type="Proteomes" id="UP000270094"/>
    </source>
</evidence>
<proteinExistence type="predicted"/>
<dbReference type="OrthoDB" id="534815at2759"/>
<name>A0A3P7LRG6_STRVU</name>